<evidence type="ECO:0000313" key="11">
    <source>
        <dbReference type="EMBL" id="MEB8342491.1"/>
    </source>
</evidence>
<feature type="transmembrane region" description="Helical" evidence="9">
    <location>
        <begin position="416"/>
        <end position="437"/>
    </location>
</feature>
<feature type="transmembrane region" description="Helical" evidence="9">
    <location>
        <begin position="73"/>
        <end position="92"/>
    </location>
</feature>
<evidence type="ECO:0000256" key="2">
    <source>
        <dbReference type="ARBA" id="ARBA00022448"/>
    </source>
</evidence>
<feature type="transmembrane region" description="Helical" evidence="9">
    <location>
        <begin position="98"/>
        <end position="120"/>
    </location>
</feature>
<dbReference type="InterPro" id="IPR036259">
    <property type="entry name" value="MFS_trans_sf"/>
</dbReference>
<dbReference type="RefSeq" id="WP_326021983.1">
    <property type="nucleotide sequence ID" value="NZ_JAOZYC010000164.1"/>
</dbReference>
<organism evidence="11 12">
    <name type="scientific">Streptomyces endophyticus</name>
    <dbReference type="NCBI Taxonomy" id="714166"/>
    <lineage>
        <taxon>Bacteria</taxon>
        <taxon>Bacillati</taxon>
        <taxon>Actinomycetota</taxon>
        <taxon>Actinomycetes</taxon>
        <taxon>Kitasatosporales</taxon>
        <taxon>Streptomycetaceae</taxon>
        <taxon>Streptomyces</taxon>
    </lineage>
</organism>
<evidence type="ECO:0000256" key="3">
    <source>
        <dbReference type="ARBA" id="ARBA00022475"/>
    </source>
</evidence>
<name>A0ABU6FEL9_9ACTN</name>
<feature type="transmembrane region" description="Helical" evidence="9">
    <location>
        <begin position="264"/>
        <end position="286"/>
    </location>
</feature>
<feature type="region of interest" description="Disordered" evidence="8">
    <location>
        <begin position="444"/>
        <end position="474"/>
    </location>
</feature>
<keyword evidence="6 9" id="KW-0472">Membrane</keyword>
<keyword evidence="12" id="KW-1185">Reference proteome</keyword>
<evidence type="ECO:0000256" key="1">
    <source>
        <dbReference type="ARBA" id="ARBA00004651"/>
    </source>
</evidence>
<evidence type="ECO:0000313" key="12">
    <source>
        <dbReference type="Proteomes" id="UP001354931"/>
    </source>
</evidence>
<feature type="transmembrane region" description="Helical" evidence="9">
    <location>
        <begin position="389"/>
        <end position="410"/>
    </location>
</feature>
<evidence type="ECO:0000256" key="8">
    <source>
        <dbReference type="SAM" id="MobiDB-lite"/>
    </source>
</evidence>
<evidence type="ECO:0000256" key="5">
    <source>
        <dbReference type="ARBA" id="ARBA00022989"/>
    </source>
</evidence>
<keyword evidence="4 9" id="KW-0812">Transmembrane</keyword>
<dbReference type="PROSITE" id="PS50850">
    <property type="entry name" value="MFS"/>
    <property type="match status" value="1"/>
</dbReference>
<feature type="transmembrane region" description="Helical" evidence="9">
    <location>
        <begin position="224"/>
        <end position="243"/>
    </location>
</feature>
<dbReference type="InterPro" id="IPR020846">
    <property type="entry name" value="MFS_dom"/>
</dbReference>
<comment type="subcellular location">
    <subcellularLocation>
        <location evidence="1">Cell membrane</location>
        <topology evidence="1">Multi-pass membrane protein</topology>
    </subcellularLocation>
</comment>
<feature type="transmembrane region" description="Helical" evidence="9">
    <location>
        <begin position="351"/>
        <end position="369"/>
    </location>
</feature>
<feature type="transmembrane region" description="Helical" evidence="9">
    <location>
        <begin position="193"/>
        <end position="212"/>
    </location>
</feature>
<dbReference type="PRINTS" id="PR01036">
    <property type="entry name" value="TCRTETB"/>
</dbReference>
<keyword evidence="3" id="KW-1003">Cell membrane</keyword>
<comment type="caution">
    <text evidence="11">The sequence shown here is derived from an EMBL/GenBank/DDBJ whole genome shotgun (WGS) entry which is preliminary data.</text>
</comment>
<dbReference type="PANTHER" id="PTHR42718:SF46">
    <property type="entry name" value="BLR6921 PROTEIN"/>
    <property type="match status" value="1"/>
</dbReference>
<feature type="domain" description="Major facilitator superfamily (MFS) profile" evidence="10">
    <location>
        <begin position="7"/>
        <end position="443"/>
    </location>
</feature>
<feature type="compositionally biased region" description="Low complexity" evidence="8">
    <location>
        <begin position="444"/>
        <end position="463"/>
    </location>
</feature>
<dbReference type="Gene3D" id="1.20.1720.10">
    <property type="entry name" value="Multidrug resistance protein D"/>
    <property type="match status" value="1"/>
</dbReference>
<dbReference type="PANTHER" id="PTHR42718">
    <property type="entry name" value="MAJOR FACILITATOR SUPERFAMILY MULTIDRUG TRANSPORTER MFSC"/>
    <property type="match status" value="1"/>
</dbReference>
<feature type="transmembrane region" description="Helical" evidence="9">
    <location>
        <begin position="45"/>
        <end position="64"/>
    </location>
</feature>
<reference evidence="11 12" key="1">
    <citation type="submission" date="2022-10" db="EMBL/GenBank/DDBJ databases">
        <authorList>
            <person name="Xie J."/>
            <person name="Shen N."/>
        </authorList>
    </citation>
    <scope>NUCLEOTIDE SEQUENCE [LARGE SCALE GENOMIC DNA]</scope>
    <source>
        <strain evidence="11 12">YIM65594</strain>
    </source>
</reference>
<evidence type="ECO:0000259" key="10">
    <source>
        <dbReference type="PROSITE" id="PS50850"/>
    </source>
</evidence>
<keyword evidence="5 9" id="KW-1133">Transmembrane helix</keyword>
<feature type="transmembrane region" description="Helical" evidence="9">
    <location>
        <begin position="162"/>
        <end position="181"/>
    </location>
</feature>
<dbReference type="EMBL" id="JAOZYC010000164">
    <property type="protein sequence ID" value="MEB8342491.1"/>
    <property type="molecule type" value="Genomic_DNA"/>
</dbReference>
<gene>
    <name evidence="11" type="ORF">OKJ99_33855</name>
</gene>
<evidence type="ECO:0000256" key="4">
    <source>
        <dbReference type="ARBA" id="ARBA00022692"/>
    </source>
</evidence>
<keyword evidence="7" id="KW-0046">Antibiotic resistance</keyword>
<feature type="transmembrane region" description="Helical" evidence="9">
    <location>
        <begin position="327"/>
        <end position="345"/>
    </location>
</feature>
<feature type="transmembrane region" description="Helical" evidence="9">
    <location>
        <begin position="132"/>
        <end position="150"/>
    </location>
</feature>
<keyword evidence="2" id="KW-0813">Transport</keyword>
<feature type="transmembrane region" description="Helical" evidence="9">
    <location>
        <begin position="298"/>
        <end position="315"/>
    </location>
</feature>
<dbReference type="InterPro" id="IPR011701">
    <property type="entry name" value="MFS"/>
</dbReference>
<proteinExistence type="predicted"/>
<protein>
    <submittedName>
        <fullName evidence="11">MFS transporter</fullName>
    </submittedName>
</protein>
<dbReference type="Gene3D" id="1.20.1250.20">
    <property type="entry name" value="MFS general substrate transporter like domains"/>
    <property type="match status" value="1"/>
</dbReference>
<evidence type="ECO:0000256" key="7">
    <source>
        <dbReference type="ARBA" id="ARBA00023251"/>
    </source>
</evidence>
<dbReference type="Pfam" id="PF07690">
    <property type="entry name" value="MFS_1"/>
    <property type="match status" value="1"/>
</dbReference>
<accession>A0ABU6FEL9</accession>
<evidence type="ECO:0000256" key="9">
    <source>
        <dbReference type="SAM" id="Phobius"/>
    </source>
</evidence>
<dbReference type="Proteomes" id="UP001354931">
    <property type="component" value="Unassembled WGS sequence"/>
</dbReference>
<dbReference type="SUPFAM" id="SSF103473">
    <property type="entry name" value="MFS general substrate transporter"/>
    <property type="match status" value="1"/>
</dbReference>
<evidence type="ECO:0000256" key="6">
    <source>
        <dbReference type="ARBA" id="ARBA00023136"/>
    </source>
</evidence>
<sequence>MLATRLGLLPLLTATLTTTMANTVVNVPMTAILADLHAPLGRGVLVATAFPVTLAALMPLSGWLGDRFGHRRVLCASMASMILGAAGAALAPNLPLLVAFRMLQGLSAAPVLPVVMVLVVQVLGEERRGRALSLWAAANGAGQALGPTTGGLLSELLGWRAVFWQIVPLSVLVVAGGWLLLPRDDRSRTRPRLDGAGALTLTCGAGLLLVAASALPSQGAGAPVVWGAATAGALALVAFLLVERRRPTPFLHPRQLAELRYVRSSFAAAAQMFVLGAVLLATPAYLVGTQGMSQSRTGLAVLALPLAMASLAPVAGRCTERFGGRGVMRWGLAVLFAGAVLLAVGTGVGLGAWPVVAALVLTGAGIAFVQTPAATGASRSEAGRTGAGLGLFSLVRFGATSLGAASVALLGTQPAGLVRVFGVCAGLSAVGVVVASLGRDTGTRASVATPAASTPPAAPAASRSRSRSDGRATP</sequence>
<dbReference type="CDD" id="cd17321">
    <property type="entry name" value="MFS_MMR_MDR_like"/>
    <property type="match status" value="1"/>
</dbReference>